<sequence>MELDNQEILRHGVVPTTRYDQRPPEAPIIFVPHPHTDGITGGQPALVIRPSFEGADASQFTEEQIRLITNGAAAQSASGAGRSWKWEYRREAQPILDHLYLGPSSAARDRDFLVREGITMVLAVQDSRFPTNIYIGAQRVAESLGIALETVGVASLMDLIRAFPEITRIINTHLLQVYRAQGRDLFPDPNTGLTEKVAIDTSNYKHGKVLLVCETGNERSAAAAAAYIMSVYDANLITAMQFVSLKRFCAVFSEDAKQLLLSYNDILTAQRQVHAARNAAIDNNGNHDGSKASEVPMQSIIKRTIEEFAERGDYEPEQRETGESYRYTPFVDQSGGDGGASHNPEQQRVDHRMGRSPPPGRAARFGDFV</sequence>
<dbReference type="AlphaFoldDB" id="A0AAN6X1M1"/>
<dbReference type="GO" id="GO:1990444">
    <property type="term" value="F:F-box domain binding"/>
    <property type="evidence" value="ECO:0007669"/>
    <property type="project" value="TreeGrafter"/>
</dbReference>
<dbReference type="CDD" id="cd14498">
    <property type="entry name" value="DSP"/>
    <property type="match status" value="1"/>
</dbReference>
<evidence type="ECO:0000256" key="2">
    <source>
        <dbReference type="SAM" id="MobiDB-lite"/>
    </source>
</evidence>
<gene>
    <name evidence="4" type="ORF">QBC35DRAFT_447253</name>
</gene>
<dbReference type="SMART" id="SM00195">
    <property type="entry name" value="DSPc"/>
    <property type="match status" value="1"/>
</dbReference>
<dbReference type="GO" id="GO:0005737">
    <property type="term" value="C:cytoplasm"/>
    <property type="evidence" value="ECO:0007669"/>
    <property type="project" value="TreeGrafter"/>
</dbReference>
<feature type="region of interest" description="Disordered" evidence="2">
    <location>
        <begin position="311"/>
        <end position="369"/>
    </location>
</feature>
<dbReference type="GO" id="GO:0070372">
    <property type="term" value="P:regulation of ERK1 and ERK2 cascade"/>
    <property type="evidence" value="ECO:0007669"/>
    <property type="project" value="TreeGrafter"/>
</dbReference>
<feature type="compositionally biased region" description="Basic and acidic residues" evidence="2">
    <location>
        <begin position="311"/>
        <end position="323"/>
    </location>
</feature>
<proteinExistence type="inferred from homology"/>
<evidence type="ECO:0000313" key="4">
    <source>
        <dbReference type="EMBL" id="KAK4192408.1"/>
    </source>
</evidence>
<dbReference type="Pfam" id="PF00782">
    <property type="entry name" value="DSPc"/>
    <property type="match status" value="1"/>
</dbReference>
<protein>
    <submittedName>
        <fullName evidence="4">Protein-tyrosine phosphatase-like protein</fullName>
    </submittedName>
</protein>
<dbReference type="SUPFAM" id="SSF52799">
    <property type="entry name" value="(Phosphotyrosine protein) phosphatases II"/>
    <property type="match status" value="1"/>
</dbReference>
<dbReference type="Proteomes" id="UP001302126">
    <property type="component" value="Unassembled WGS sequence"/>
</dbReference>
<dbReference type="InterPro" id="IPR052449">
    <property type="entry name" value="STYX-Interacting_Phosphatase"/>
</dbReference>
<evidence type="ECO:0000313" key="5">
    <source>
        <dbReference type="Proteomes" id="UP001302126"/>
    </source>
</evidence>
<evidence type="ECO:0000259" key="3">
    <source>
        <dbReference type="SMART" id="SM00195"/>
    </source>
</evidence>
<dbReference type="PANTHER" id="PTHR46588:SF1">
    <property type="entry name" value="SERINE_THREONINE_TYROSINE-INTERACTING PROTEIN"/>
    <property type="match status" value="1"/>
</dbReference>
<comment type="caution">
    <text evidence="4">The sequence shown here is derived from an EMBL/GenBank/DDBJ whole genome shotgun (WGS) entry which is preliminary data.</text>
</comment>
<evidence type="ECO:0000256" key="1">
    <source>
        <dbReference type="ARBA" id="ARBA00009649"/>
    </source>
</evidence>
<name>A0AAN6X1M1_9PEZI</name>
<dbReference type="InterPro" id="IPR020422">
    <property type="entry name" value="TYR_PHOSPHATASE_DUAL_dom"/>
</dbReference>
<keyword evidence="5" id="KW-1185">Reference proteome</keyword>
<feature type="domain" description="Tyrosine-protein phosphatase" evidence="3">
    <location>
        <begin position="91"/>
        <end position="266"/>
    </location>
</feature>
<dbReference type="Gene3D" id="3.90.190.10">
    <property type="entry name" value="Protein tyrosine phosphatase superfamily"/>
    <property type="match status" value="1"/>
</dbReference>
<dbReference type="GO" id="GO:0140096">
    <property type="term" value="F:catalytic activity, acting on a protein"/>
    <property type="evidence" value="ECO:0007669"/>
    <property type="project" value="UniProtKB-ARBA"/>
</dbReference>
<dbReference type="PANTHER" id="PTHR46588">
    <property type="entry name" value="SERINE/THREONINE/TYROSINE-INTERACTING PROTEIN"/>
    <property type="match status" value="1"/>
</dbReference>
<dbReference type="EMBL" id="MU864354">
    <property type="protein sequence ID" value="KAK4192408.1"/>
    <property type="molecule type" value="Genomic_DNA"/>
</dbReference>
<dbReference type="GO" id="GO:0005654">
    <property type="term" value="C:nucleoplasm"/>
    <property type="evidence" value="ECO:0007669"/>
    <property type="project" value="TreeGrafter"/>
</dbReference>
<reference evidence="4" key="2">
    <citation type="submission" date="2023-05" db="EMBL/GenBank/DDBJ databases">
        <authorList>
            <consortium name="Lawrence Berkeley National Laboratory"/>
            <person name="Steindorff A."/>
            <person name="Hensen N."/>
            <person name="Bonometti L."/>
            <person name="Westerberg I."/>
            <person name="Brannstrom I.O."/>
            <person name="Guillou S."/>
            <person name="Cros-Aarteil S."/>
            <person name="Calhoun S."/>
            <person name="Haridas S."/>
            <person name="Kuo A."/>
            <person name="Mondo S."/>
            <person name="Pangilinan J."/>
            <person name="Riley R."/>
            <person name="Labutti K."/>
            <person name="Andreopoulos B."/>
            <person name="Lipzen A."/>
            <person name="Chen C."/>
            <person name="Yanf M."/>
            <person name="Daum C."/>
            <person name="Ng V."/>
            <person name="Clum A."/>
            <person name="Ohm R."/>
            <person name="Martin F."/>
            <person name="Silar P."/>
            <person name="Natvig D."/>
            <person name="Lalanne C."/>
            <person name="Gautier V."/>
            <person name="Ament-Velasquez S.L."/>
            <person name="Kruys A."/>
            <person name="Hutchinson M.I."/>
            <person name="Powell A.J."/>
            <person name="Barry K."/>
            <person name="Miller A.N."/>
            <person name="Grigoriev I.V."/>
            <person name="Debuchy R."/>
            <person name="Gladieux P."/>
            <person name="Thoren M.H."/>
            <person name="Johannesson H."/>
        </authorList>
    </citation>
    <scope>NUCLEOTIDE SEQUENCE</scope>
    <source>
        <strain evidence="4">PSN309</strain>
    </source>
</reference>
<accession>A0AAN6X1M1</accession>
<reference evidence="4" key="1">
    <citation type="journal article" date="2023" name="Mol. Phylogenet. Evol.">
        <title>Genome-scale phylogeny and comparative genomics of the fungal order Sordariales.</title>
        <authorList>
            <person name="Hensen N."/>
            <person name="Bonometti L."/>
            <person name="Westerberg I."/>
            <person name="Brannstrom I.O."/>
            <person name="Guillou S."/>
            <person name="Cros-Aarteil S."/>
            <person name="Calhoun S."/>
            <person name="Haridas S."/>
            <person name="Kuo A."/>
            <person name="Mondo S."/>
            <person name="Pangilinan J."/>
            <person name="Riley R."/>
            <person name="LaButti K."/>
            <person name="Andreopoulos B."/>
            <person name="Lipzen A."/>
            <person name="Chen C."/>
            <person name="Yan M."/>
            <person name="Daum C."/>
            <person name="Ng V."/>
            <person name="Clum A."/>
            <person name="Steindorff A."/>
            <person name="Ohm R.A."/>
            <person name="Martin F."/>
            <person name="Silar P."/>
            <person name="Natvig D.O."/>
            <person name="Lalanne C."/>
            <person name="Gautier V."/>
            <person name="Ament-Velasquez S.L."/>
            <person name="Kruys A."/>
            <person name="Hutchinson M.I."/>
            <person name="Powell A.J."/>
            <person name="Barry K."/>
            <person name="Miller A.N."/>
            <person name="Grigoriev I.V."/>
            <person name="Debuchy R."/>
            <person name="Gladieux P."/>
            <person name="Hiltunen Thoren M."/>
            <person name="Johannesson H."/>
        </authorList>
    </citation>
    <scope>NUCLEOTIDE SEQUENCE</scope>
    <source>
        <strain evidence="4">PSN309</strain>
    </source>
</reference>
<comment type="similarity">
    <text evidence="1">Belongs to the protein-tyrosine phosphatase family. Non-receptor class subfamily.</text>
</comment>
<organism evidence="4 5">
    <name type="scientific">Podospora australis</name>
    <dbReference type="NCBI Taxonomy" id="1536484"/>
    <lineage>
        <taxon>Eukaryota</taxon>
        <taxon>Fungi</taxon>
        <taxon>Dikarya</taxon>
        <taxon>Ascomycota</taxon>
        <taxon>Pezizomycotina</taxon>
        <taxon>Sordariomycetes</taxon>
        <taxon>Sordariomycetidae</taxon>
        <taxon>Sordariales</taxon>
        <taxon>Podosporaceae</taxon>
        <taxon>Podospora</taxon>
    </lineage>
</organism>
<dbReference type="GO" id="GO:0062026">
    <property type="term" value="P:negative regulation of SCF-dependent proteasomal ubiquitin-dependent catabolic process"/>
    <property type="evidence" value="ECO:0007669"/>
    <property type="project" value="TreeGrafter"/>
</dbReference>
<dbReference type="InterPro" id="IPR000340">
    <property type="entry name" value="Dual-sp_phosphatase_cat-dom"/>
</dbReference>
<dbReference type="InterPro" id="IPR029021">
    <property type="entry name" value="Prot-tyrosine_phosphatase-like"/>
</dbReference>